<accession>A0A7X5ZRW8</accession>
<reference evidence="2 3" key="1">
    <citation type="submission" date="2020-03" db="EMBL/GenBank/DDBJ databases">
        <title>Sequencing the genomes of 1000 actinobacteria strains.</title>
        <authorList>
            <person name="Klenk H.-P."/>
        </authorList>
    </citation>
    <scope>NUCLEOTIDE SEQUENCE [LARGE SCALE GENOMIC DNA]</scope>
    <source>
        <strain evidence="2 3">DSM 45685</strain>
    </source>
</reference>
<dbReference type="InterPro" id="IPR048037">
    <property type="entry name" value="DmmA-like_C"/>
</dbReference>
<protein>
    <recommendedName>
        <fullName evidence="1">Dimethylamine monooxygenase subunit DmmA-like C-terminal domain-containing protein</fullName>
    </recommendedName>
</protein>
<evidence type="ECO:0000313" key="3">
    <source>
        <dbReference type="Proteomes" id="UP000545493"/>
    </source>
</evidence>
<evidence type="ECO:0000313" key="2">
    <source>
        <dbReference type="EMBL" id="NIJ12941.1"/>
    </source>
</evidence>
<evidence type="ECO:0000259" key="1">
    <source>
        <dbReference type="Pfam" id="PF22289"/>
    </source>
</evidence>
<organism evidence="2 3">
    <name type="scientific">Saccharomonospora amisosensis</name>
    <dbReference type="NCBI Taxonomy" id="1128677"/>
    <lineage>
        <taxon>Bacteria</taxon>
        <taxon>Bacillati</taxon>
        <taxon>Actinomycetota</taxon>
        <taxon>Actinomycetes</taxon>
        <taxon>Pseudonocardiales</taxon>
        <taxon>Pseudonocardiaceae</taxon>
        <taxon>Saccharomonospora</taxon>
    </lineage>
</organism>
<feature type="domain" description="Dimethylamine monooxygenase subunit DmmA-like C-terminal" evidence="1">
    <location>
        <begin position="117"/>
        <end position="161"/>
    </location>
</feature>
<keyword evidence="3" id="KW-1185">Reference proteome</keyword>
<dbReference type="AlphaFoldDB" id="A0A7X5ZRW8"/>
<gene>
    <name evidence="2" type="ORF">FHU38_003285</name>
</gene>
<sequence length="169" mass="17605">MAESHTSVPKWDATPPAVDDTGTSYAVLGFGEDGGAVASAWVAELGAGRPVWVRYADGADDTTLSALREQLRAARVGWRLLLAGPEADVLLARSVALGHGAVPAEIRAHATSTALKRVHCPHCKETTLAGCAVGETFGCRGCGCTLVIHHHVSRRGSAYLGYMADAEAV</sequence>
<comment type="caution">
    <text evidence="2">The sequence shown here is derived from an EMBL/GenBank/DDBJ whole genome shotgun (WGS) entry which is preliminary data.</text>
</comment>
<dbReference type="NCBIfam" id="NF041259">
    <property type="entry name" value="mono_DmmA_fam"/>
    <property type="match status" value="1"/>
</dbReference>
<dbReference type="Pfam" id="PF22289">
    <property type="entry name" value="DmmA-like_C"/>
    <property type="match status" value="1"/>
</dbReference>
<proteinExistence type="predicted"/>
<dbReference type="Proteomes" id="UP000545493">
    <property type="component" value="Unassembled WGS sequence"/>
</dbReference>
<dbReference type="EMBL" id="JAAOYM010000001">
    <property type="protein sequence ID" value="NIJ12941.1"/>
    <property type="molecule type" value="Genomic_DNA"/>
</dbReference>
<dbReference type="RefSeq" id="WP_167172359.1">
    <property type="nucleotide sequence ID" value="NZ_JAAOYM010000001.1"/>
</dbReference>
<name>A0A7X5ZRW8_9PSEU</name>